<name>A0ABT7VQS3_9GAMM</name>
<reference evidence="1" key="1">
    <citation type="submission" date="2023-06" db="EMBL/GenBank/DDBJ databases">
        <title>Uncultivated large filamentous bacteria from sulfidic sediments reveal new species and different genomic features in energy metabolism and defense.</title>
        <authorList>
            <person name="Fonseca A."/>
        </authorList>
    </citation>
    <scope>NUCLEOTIDE SEQUENCE</scope>
    <source>
        <strain evidence="1">HSG4</strain>
    </source>
</reference>
<organism evidence="1 2">
    <name type="scientific">Candidatus Marithioploca araucensis</name>
    <dbReference type="NCBI Taxonomy" id="70273"/>
    <lineage>
        <taxon>Bacteria</taxon>
        <taxon>Pseudomonadati</taxon>
        <taxon>Pseudomonadota</taxon>
        <taxon>Gammaproteobacteria</taxon>
        <taxon>Thiotrichales</taxon>
        <taxon>Thiotrichaceae</taxon>
        <taxon>Candidatus Marithioploca</taxon>
    </lineage>
</organism>
<accession>A0ABT7VQS3</accession>
<proteinExistence type="predicted"/>
<keyword evidence="2" id="KW-1185">Reference proteome</keyword>
<protein>
    <submittedName>
        <fullName evidence="1">Uncharacterized protein</fullName>
    </submittedName>
</protein>
<dbReference type="EMBL" id="JAUCGM010000037">
    <property type="protein sequence ID" value="MDM8562013.1"/>
    <property type="molecule type" value="Genomic_DNA"/>
</dbReference>
<evidence type="ECO:0000313" key="1">
    <source>
        <dbReference type="EMBL" id="MDM8562013.1"/>
    </source>
</evidence>
<comment type="caution">
    <text evidence="1">The sequence shown here is derived from an EMBL/GenBank/DDBJ whole genome shotgun (WGS) entry which is preliminary data.</text>
</comment>
<dbReference type="Proteomes" id="UP001171945">
    <property type="component" value="Unassembled WGS sequence"/>
</dbReference>
<evidence type="ECO:0000313" key="2">
    <source>
        <dbReference type="Proteomes" id="UP001171945"/>
    </source>
</evidence>
<sequence length="41" mass="4684">MDKSLENGLVYTKPQRRHARYGSLPLSEALESKPSDLDYFA</sequence>
<gene>
    <name evidence="1" type="ORF">QUF54_01515</name>
</gene>